<dbReference type="InterPro" id="IPR005467">
    <property type="entry name" value="His_kinase_dom"/>
</dbReference>
<evidence type="ECO:0000256" key="7">
    <source>
        <dbReference type="ARBA" id="ARBA00022741"/>
    </source>
</evidence>
<reference evidence="17" key="1">
    <citation type="journal article" date="2019" name="Int. J. Syst. Evol. Microbiol.">
        <title>The Global Catalogue of Microorganisms (GCM) 10K type strain sequencing project: providing services to taxonomists for standard genome sequencing and annotation.</title>
        <authorList>
            <consortium name="The Broad Institute Genomics Platform"/>
            <consortium name="The Broad Institute Genome Sequencing Center for Infectious Disease"/>
            <person name="Wu L."/>
            <person name="Ma J."/>
        </authorList>
    </citation>
    <scope>NUCLEOTIDE SEQUENCE [LARGE SCALE GENOMIC DNA]</scope>
    <source>
        <strain evidence="17">TISTR 2241</strain>
    </source>
</reference>
<evidence type="ECO:0000256" key="3">
    <source>
        <dbReference type="ARBA" id="ARBA00022475"/>
    </source>
</evidence>
<evidence type="ECO:0000313" key="17">
    <source>
        <dbReference type="Proteomes" id="UP001597458"/>
    </source>
</evidence>
<dbReference type="Gene3D" id="1.20.5.1930">
    <property type="match status" value="1"/>
</dbReference>
<evidence type="ECO:0000256" key="10">
    <source>
        <dbReference type="ARBA" id="ARBA00022989"/>
    </source>
</evidence>
<evidence type="ECO:0000256" key="2">
    <source>
        <dbReference type="ARBA" id="ARBA00004651"/>
    </source>
</evidence>
<keyword evidence="6 14" id="KW-0812">Transmembrane</keyword>
<dbReference type="RefSeq" id="WP_141191853.1">
    <property type="nucleotide sequence ID" value="NZ_JBHUMR010000027.1"/>
</dbReference>
<dbReference type="Gene3D" id="3.30.565.10">
    <property type="entry name" value="Histidine kinase-like ATPase, C-terminal domain"/>
    <property type="match status" value="1"/>
</dbReference>
<dbReference type="GO" id="GO:0016301">
    <property type="term" value="F:kinase activity"/>
    <property type="evidence" value="ECO:0007669"/>
    <property type="project" value="UniProtKB-KW"/>
</dbReference>
<dbReference type="InterPro" id="IPR036890">
    <property type="entry name" value="HATPase_C_sf"/>
</dbReference>
<keyword evidence="7 13" id="KW-0547">Nucleotide-binding</keyword>
<keyword evidence="8 13" id="KW-0418">Kinase</keyword>
<evidence type="ECO:0000256" key="8">
    <source>
        <dbReference type="ARBA" id="ARBA00022777"/>
    </source>
</evidence>
<evidence type="ECO:0000256" key="4">
    <source>
        <dbReference type="ARBA" id="ARBA00022553"/>
    </source>
</evidence>
<dbReference type="Pfam" id="PF07730">
    <property type="entry name" value="HisKA_3"/>
    <property type="match status" value="1"/>
</dbReference>
<dbReference type="EMBL" id="JBHUMR010000027">
    <property type="protein sequence ID" value="MFD2618730.1"/>
    <property type="molecule type" value="Genomic_DNA"/>
</dbReference>
<dbReference type="PANTHER" id="PTHR24421:SF37">
    <property type="entry name" value="SENSOR HISTIDINE KINASE NARS"/>
    <property type="match status" value="1"/>
</dbReference>
<evidence type="ECO:0000256" key="13">
    <source>
        <dbReference type="PIRNR" id="PIRNR037431"/>
    </source>
</evidence>
<dbReference type="InterPro" id="IPR011712">
    <property type="entry name" value="Sig_transdc_His_kin_sub3_dim/P"/>
</dbReference>
<keyword evidence="9 13" id="KW-0067">ATP-binding</keyword>
<keyword evidence="11 13" id="KW-0902">Two-component regulatory system</keyword>
<comment type="caution">
    <text evidence="16">The sequence shown here is derived from an EMBL/GenBank/DDBJ whole genome shotgun (WGS) entry which is preliminary data.</text>
</comment>
<evidence type="ECO:0000313" key="16">
    <source>
        <dbReference type="EMBL" id="MFD2618730.1"/>
    </source>
</evidence>
<protein>
    <recommendedName>
        <fullName evidence="13">Sensor histidine kinase</fullName>
        <ecNumber evidence="13">2.7.13.3</ecNumber>
    </recommendedName>
</protein>
<feature type="transmembrane region" description="Helical" evidence="14">
    <location>
        <begin position="41"/>
        <end position="64"/>
    </location>
</feature>
<keyword evidence="5 13" id="KW-0808">Transferase</keyword>
<keyword evidence="4" id="KW-0597">Phosphoprotein</keyword>
<dbReference type="Pfam" id="PF02518">
    <property type="entry name" value="HATPase_c"/>
    <property type="match status" value="1"/>
</dbReference>
<proteinExistence type="predicted"/>
<dbReference type="InterPro" id="IPR003594">
    <property type="entry name" value="HATPase_dom"/>
</dbReference>
<evidence type="ECO:0000256" key="1">
    <source>
        <dbReference type="ARBA" id="ARBA00000085"/>
    </source>
</evidence>
<keyword evidence="12 13" id="KW-0472">Membrane</keyword>
<keyword evidence="17" id="KW-1185">Reference proteome</keyword>
<evidence type="ECO:0000256" key="12">
    <source>
        <dbReference type="ARBA" id="ARBA00023136"/>
    </source>
</evidence>
<dbReference type="SUPFAM" id="SSF55874">
    <property type="entry name" value="ATPase domain of HSP90 chaperone/DNA topoisomerase II/histidine kinase"/>
    <property type="match status" value="1"/>
</dbReference>
<dbReference type="PANTHER" id="PTHR24421">
    <property type="entry name" value="NITRATE/NITRITE SENSOR PROTEIN NARX-RELATED"/>
    <property type="match status" value="1"/>
</dbReference>
<dbReference type="Proteomes" id="UP001597458">
    <property type="component" value="Unassembled WGS sequence"/>
</dbReference>
<dbReference type="InterPro" id="IPR017202">
    <property type="entry name" value="LiaS/VraS"/>
</dbReference>
<dbReference type="EC" id="2.7.13.3" evidence="13"/>
<comment type="subcellular location">
    <subcellularLocation>
        <location evidence="2 13">Cell membrane</location>
        <topology evidence="2 13">Multi-pass membrane protein</topology>
    </subcellularLocation>
</comment>
<dbReference type="SMART" id="SM00387">
    <property type="entry name" value="HATPase_c"/>
    <property type="match status" value="1"/>
</dbReference>
<feature type="domain" description="Histidine kinase" evidence="15">
    <location>
        <begin position="146"/>
        <end position="339"/>
    </location>
</feature>
<accession>A0ABW5PUV3</accession>
<keyword evidence="3 13" id="KW-1003">Cell membrane</keyword>
<organism evidence="16 17">
    <name type="scientific">Terrilactibacillus laevilacticus</name>
    <dbReference type="NCBI Taxonomy" id="1380157"/>
    <lineage>
        <taxon>Bacteria</taxon>
        <taxon>Bacillati</taxon>
        <taxon>Bacillota</taxon>
        <taxon>Bacilli</taxon>
        <taxon>Bacillales</taxon>
        <taxon>Bacillaceae</taxon>
        <taxon>Terrilactibacillus</taxon>
    </lineage>
</organism>
<feature type="transmembrane region" description="Helical" evidence="14">
    <location>
        <begin position="7"/>
        <end position="29"/>
    </location>
</feature>
<dbReference type="CDD" id="cd16917">
    <property type="entry name" value="HATPase_UhpB-NarQ-NarX-like"/>
    <property type="match status" value="1"/>
</dbReference>
<dbReference type="PIRSF" id="PIRSF037431">
    <property type="entry name" value="STHK_LiaS"/>
    <property type="match status" value="1"/>
</dbReference>
<sequence length="344" mass="39594">MIKRSLFGGILTALISFITCAVIIFYVFPLHRWSLLWSENIAHIPLILFIVIIIVLLGLIYGIMSILYWRGHFKTIDETLNQFEQGNLSESVLPEKKKEIQTIINHLYTIHKQLKDQTLRTQKIVSENVETKEKLIQDIVSEERSRLARELHDSVSQQLFAASMLMSTINETHSDLNHMESKQLKLIEQMIQQSQLEMRALLLHLRPIQLKGKSLKEGMEELLQELRTKVNLVIKWKIESIALPIGVENHLFRILQECVSNTLRHARAESLDVLLIRRDQFVIMRLIDDGQGFDVNKAKSGSYGLQNMKERAMEIGGTVKVVSLAKKGTRLEVKVPIVEENNND</sequence>
<dbReference type="PROSITE" id="PS50109">
    <property type="entry name" value="HIS_KIN"/>
    <property type="match status" value="1"/>
</dbReference>
<evidence type="ECO:0000256" key="11">
    <source>
        <dbReference type="ARBA" id="ARBA00023012"/>
    </source>
</evidence>
<name>A0ABW5PUV3_9BACI</name>
<evidence type="ECO:0000256" key="5">
    <source>
        <dbReference type="ARBA" id="ARBA00022679"/>
    </source>
</evidence>
<keyword evidence="10 14" id="KW-1133">Transmembrane helix</keyword>
<evidence type="ECO:0000259" key="15">
    <source>
        <dbReference type="PROSITE" id="PS50109"/>
    </source>
</evidence>
<comment type="catalytic activity">
    <reaction evidence="1 13">
        <text>ATP + protein L-histidine = ADP + protein N-phospho-L-histidine.</text>
        <dbReference type="EC" id="2.7.13.3"/>
    </reaction>
</comment>
<evidence type="ECO:0000256" key="9">
    <source>
        <dbReference type="ARBA" id="ARBA00022840"/>
    </source>
</evidence>
<gene>
    <name evidence="16" type="ORF">ACFSTF_15685</name>
</gene>
<dbReference type="InterPro" id="IPR050482">
    <property type="entry name" value="Sensor_HK_TwoCompSys"/>
</dbReference>
<evidence type="ECO:0000256" key="14">
    <source>
        <dbReference type="SAM" id="Phobius"/>
    </source>
</evidence>
<evidence type="ECO:0000256" key="6">
    <source>
        <dbReference type="ARBA" id="ARBA00022692"/>
    </source>
</evidence>